<dbReference type="GO" id="GO:0005524">
    <property type="term" value="F:ATP binding"/>
    <property type="evidence" value="ECO:0007669"/>
    <property type="project" value="UniProtKB-KW"/>
</dbReference>
<evidence type="ECO:0000256" key="6">
    <source>
        <dbReference type="ARBA" id="ARBA00022741"/>
    </source>
</evidence>
<evidence type="ECO:0000256" key="8">
    <source>
        <dbReference type="ARBA" id="ARBA00022842"/>
    </source>
</evidence>
<evidence type="ECO:0000256" key="10">
    <source>
        <dbReference type="ARBA" id="ARBA00023136"/>
    </source>
</evidence>
<keyword evidence="5" id="KW-0479">Metal-binding</keyword>
<keyword evidence="6" id="KW-0547">Nucleotide-binding</keyword>
<accession>A0A9Q1Q7L9</accession>
<organism evidence="11 12">
    <name type="scientific">Carnegiea gigantea</name>
    <dbReference type="NCBI Taxonomy" id="171969"/>
    <lineage>
        <taxon>Eukaryota</taxon>
        <taxon>Viridiplantae</taxon>
        <taxon>Streptophyta</taxon>
        <taxon>Embryophyta</taxon>
        <taxon>Tracheophyta</taxon>
        <taxon>Spermatophyta</taxon>
        <taxon>Magnoliopsida</taxon>
        <taxon>eudicotyledons</taxon>
        <taxon>Gunneridae</taxon>
        <taxon>Pentapetalae</taxon>
        <taxon>Caryophyllales</taxon>
        <taxon>Cactineae</taxon>
        <taxon>Cactaceae</taxon>
        <taxon>Cactoideae</taxon>
        <taxon>Echinocereeae</taxon>
        <taxon>Carnegiea</taxon>
    </lineage>
</organism>
<evidence type="ECO:0000313" key="12">
    <source>
        <dbReference type="Proteomes" id="UP001153076"/>
    </source>
</evidence>
<sequence>MKLASAGALAILAKDSEAFTIVKDPCYLWFLIAAALLRGLKLSPRQVNSIKLQSVLYCEGTFNDNNTHYTSCFHGIDPDVNRLAFVSTPASEECEETLIMLNNGQQSMEVTVRFSELFMLLLILSLSVYETALAMGMPGLLGRFLYVETSVINNCMFKMGRLTPSQSLFYSPCQYGYELAFYGSREQAYNCSGPPHRIRAYYRLLFQSPVDKRTALNYIDANGNWHRASKGAPKQILTLWGCKEDVKKKVHASIDKFAERGLRSLAVARQEVPEKNKDSPGEHKYEIVKKLQERKHICGMAGDGVNDAPALKKADIGIAVADATDAAGSASDIVLTEPGLGVIISAVLTRTIMTISKDMVKPSPQPDGWKLKEIFATGIVLGAKVLKPAIIPPIIKTVVDSPAIVLVEPVLILREFMHHLLWSIRF</sequence>
<comment type="subcellular location">
    <subcellularLocation>
        <location evidence="1">Membrane</location>
        <topology evidence="1">Multi-pass membrane protein</topology>
    </subcellularLocation>
</comment>
<keyword evidence="9" id="KW-1133">Transmembrane helix</keyword>
<dbReference type="Gene3D" id="3.40.50.1000">
    <property type="entry name" value="HAD superfamily/HAD-like"/>
    <property type="match status" value="1"/>
</dbReference>
<evidence type="ECO:0000256" key="7">
    <source>
        <dbReference type="ARBA" id="ARBA00022840"/>
    </source>
</evidence>
<dbReference type="InterPro" id="IPR023299">
    <property type="entry name" value="ATPase_P-typ_cyto_dom_N"/>
</dbReference>
<evidence type="ECO:0000256" key="5">
    <source>
        <dbReference type="ARBA" id="ARBA00022723"/>
    </source>
</evidence>
<dbReference type="FunFam" id="3.40.50.1000:FF:000211">
    <property type="entry name" value="Plasma membrane ATPase"/>
    <property type="match status" value="1"/>
</dbReference>
<keyword evidence="8" id="KW-0460">Magnesium</keyword>
<dbReference type="GO" id="GO:0046872">
    <property type="term" value="F:metal ion binding"/>
    <property type="evidence" value="ECO:0007669"/>
    <property type="project" value="UniProtKB-KW"/>
</dbReference>
<dbReference type="InterPro" id="IPR036412">
    <property type="entry name" value="HAD-like_sf"/>
</dbReference>
<evidence type="ECO:0000256" key="9">
    <source>
        <dbReference type="ARBA" id="ARBA00022989"/>
    </source>
</evidence>
<dbReference type="SUPFAM" id="SSF81660">
    <property type="entry name" value="Metal cation-transporting ATPase, ATP-binding domain N"/>
    <property type="match status" value="1"/>
</dbReference>
<dbReference type="Gene3D" id="3.40.1110.10">
    <property type="entry name" value="Calcium-transporting ATPase, cytoplasmic domain N"/>
    <property type="match status" value="1"/>
</dbReference>
<dbReference type="PANTHER" id="PTHR42861">
    <property type="entry name" value="CALCIUM-TRANSPORTING ATPASE"/>
    <property type="match status" value="1"/>
</dbReference>
<dbReference type="EMBL" id="JAKOGI010000657">
    <property type="protein sequence ID" value="KAJ8431893.1"/>
    <property type="molecule type" value="Genomic_DNA"/>
</dbReference>
<name>A0A9Q1Q7L9_9CARY</name>
<gene>
    <name evidence="11" type="ORF">Cgig2_009960</name>
</gene>
<keyword evidence="4" id="KW-0812">Transmembrane</keyword>
<dbReference type="OrthoDB" id="116380at2759"/>
<dbReference type="InterPro" id="IPR023214">
    <property type="entry name" value="HAD_sf"/>
</dbReference>
<dbReference type="Proteomes" id="UP001153076">
    <property type="component" value="Unassembled WGS sequence"/>
</dbReference>
<reference evidence="11" key="1">
    <citation type="submission" date="2022-04" db="EMBL/GenBank/DDBJ databases">
        <title>Carnegiea gigantea Genome sequencing and assembly v2.</title>
        <authorList>
            <person name="Copetti D."/>
            <person name="Sanderson M.J."/>
            <person name="Burquez A."/>
            <person name="Wojciechowski M.F."/>
        </authorList>
    </citation>
    <scope>NUCLEOTIDE SEQUENCE</scope>
    <source>
        <strain evidence="11">SGP5-SGP5p</strain>
        <tissue evidence="11">Aerial part</tissue>
    </source>
</reference>
<keyword evidence="7" id="KW-0067">ATP-binding</keyword>
<proteinExistence type="inferred from homology"/>
<evidence type="ECO:0000256" key="2">
    <source>
        <dbReference type="ARBA" id="ARBA00008804"/>
    </source>
</evidence>
<keyword evidence="12" id="KW-1185">Reference proteome</keyword>
<dbReference type="GO" id="GO:0016020">
    <property type="term" value="C:membrane"/>
    <property type="evidence" value="ECO:0007669"/>
    <property type="project" value="UniProtKB-SubCell"/>
</dbReference>
<keyword evidence="10" id="KW-0472">Membrane</keyword>
<dbReference type="AlphaFoldDB" id="A0A9Q1Q7L9"/>
<evidence type="ECO:0000313" key="11">
    <source>
        <dbReference type="EMBL" id="KAJ8431893.1"/>
    </source>
</evidence>
<protein>
    <submittedName>
        <fullName evidence="11">Uncharacterized protein</fullName>
    </submittedName>
</protein>
<evidence type="ECO:0000256" key="1">
    <source>
        <dbReference type="ARBA" id="ARBA00004141"/>
    </source>
</evidence>
<keyword evidence="3" id="KW-0597">Phosphoprotein</keyword>
<comment type="similarity">
    <text evidence="2">Belongs to the cation transport ATPase (P-type) (TC 3.A.3) family. Type IIIA subfamily.</text>
</comment>
<evidence type="ECO:0000256" key="4">
    <source>
        <dbReference type="ARBA" id="ARBA00022692"/>
    </source>
</evidence>
<dbReference type="SUPFAM" id="SSF56784">
    <property type="entry name" value="HAD-like"/>
    <property type="match status" value="1"/>
</dbReference>
<evidence type="ECO:0000256" key="3">
    <source>
        <dbReference type="ARBA" id="ARBA00022553"/>
    </source>
</evidence>
<comment type="caution">
    <text evidence="11">The sequence shown here is derived from an EMBL/GenBank/DDBJ whole genome shotgun (WGS) entry which is preliminary data.</text>
</comment>
<dbReference type="Gene3D" id="1.20.1110.10">
    <property type="entry name" value="Calcium-transporting ATPase, transmembrane domain"/>
    <property type="match status" value="1"/>
</dbReference>